<feature type="domain" description="Carbohydrate kinase PfkB" evidence="7">
    <location>
        <begin position="2"/>
        <end position="310"/>
    </location>
</feature>
<dbReference type="Proteomes" id="UP000306985">
    <property type="component" value="Unassembled WGS sequence"/>
</dbReference>
<organism evidence="8 9">
    <name type="scientific">Nakamurella flava</name>
    <dbReference type="NCBI Taxonomy" id="2576308"/>
    <lineage>
        <taxon>Bacteria</taxon>
        <taxon>Bacillati</taxon>
        <taxon>Actinomycetota</taxon>
        <taxon>Actinomycetes</taxon>
        <taxon>Nakamurellales</taxon>
        <taxon>Nakamurellaceae</taxon>
        <taxon>Nakamurella</taxon>
    </lineage>
</organism>
<dbReference type="GO" id="GO:0006000">
    <property type="term" value="P:fructose metabolic process"/>
    <property type="evidence" value="ECO:0007669"/>
    <property type="project" value="UniProtKB-ARBA"/>
</dbReference>
<name>A0A4U6QA50_9ACTN</name>
<dbReference type="AlphaFoldDB" id="A0A4U6QA50"/>
<keyword evidence="4 6" id="KW-0418">Kinase</keyword>
<dbReference type="Gene3D" id="3.40.1190.20">
    <property type="match status" value="1"/>
</dbReference>
<comment type="similarity">
    <text evidence="1 6">Belongs to the carbohydrate kinase PfkB family.</text>
</comment>
<keyword evidence="2 6" id="KW-0808">Transferase</keyword>
<evidence type="ECO:0000256" key="4">
    <source>
        <dbReference type="ARBA" id="ARBA00022777"/>
    </source>
</evidence>
<dbReference type="InterPro" id="IPR011611">
    <property type="entry name" value="PfkB_dom"/>
</dbReference>
<evidence type="ECO:0000256" key="3">
    <source>
        <dbReference type="ARBA" id="ARBA00022741"/>
    </source>
</evidence>
<evidence type="ECO:0000259" key="7">
    <source>
        <dbReference type="Pfam" id="PF00294"/>
    </source>
</evidence>
<dbReference type="SUPFAM" id="SSF53613">
    <property type="entry name" value="Ribokinase-like"/>
    <property type="match status" value="1"/>
</dbReference>
<proteinExistence type="inferred from homology"/>
<sequence>MPTIAVVGEVVADAVLPPGGVVDGAAHLTVHPGGGPANTAVALARLGTTARFAGRLSGGALGALCRAKLEESGVDLSASEAAIEPATLAIARLDASGAASYEFYVDGTADWAWTDESLAPLVDGPFTSTPPVALHTGTLALALQPSGMVIERLLARARAQLTVSIDPNLRTLLVPVASYRLWIDRWAALADIVRLSEDDLDQLWPGWTPEQAARHLHQCGVPLAVVSLGAQGAYASLRGEAVRVPIAPTTLVDTVGAGDSFHGGLLHHLAESGHLGGRLESLSLDGLRNALTFASRVSAVTCSRAGANPPWAQELNPA</sequence>
<protein>
    <submittedName>
        <fullName evidence="8">Carbohydrate kinase</fullName>
    </submittedName>
</protein>
<dbReference type="InterPro" id="IPR029056">
    <property type="entry name" value="Ribokinase-like"/>
</dbReference>
<dbReference type="PROSITE" id="PS00584">
    <property type="entry name" value="PFKB_KINASES_2"/>
    <property type="match status" value="1"/>
</dbReference>
<dbReference type="PANTHER" id="PTHR43085:SF1">
    <property type="entry name" value="PSEUDOURIDINE KINASE-RELATED"/>
    <property type="match status" value="1"/>
</dbReference>
<dbReference type="GO" id="GO:0005524">
    <property type="term" value="F:ATP binding"/>
    <property type="evidence" value="ECO:0007669"/>
    <property type="project" value="UniProtKB-KW"/>
</dbReference>
<dbReference type="PRINTS" id="PR00990">
    <property type="entry name" value="RIBOKINASE"/>
</dbReference>
<evidence type="ECO:0000256" key="2">
    <source>
        <dbReference type="ARBA" id="ARBA00022679"/>
    </source>
</evidence>
<dbReference type="CDD" id="cd01167">
    <property type="entry name" value="bac_FRK"/>
    <property type="match status" value="1"/>
</dbReference>
<gene>
    <name evidence="8" type="ORF">FDO65_18385</name>
</gene>
<dbReference type="GO" id="GO:0008865">
    <property type="term" value="F:fructokinase activity"/>
    <property type="evidence" value="ECO:0007669"/>
    <property type="project" value="UniProtKB-ARBA"/>
</dbReference>
<keyword evidence="9" id="KW-1185">Reference proteome</keyword>
<keyword evidence="3" id="KW-0547">Nucleotide-binding</keyword>
<accession>A0A4U6QA50</accession>
<comment type="caution">
    <text evidence="8">The sequence shown here is derived from an EMBL/GenBank/DDBJ whole genome shotgun (WGS) entry which is preliminary data.</text>
</comment>
<dbReference type="Pfam" id="PF00294">
    <property type="entry name" value="PfkB"/>
    <property type="match status" value="1"/>
</dbReference>
<evidence type="ECO:0000256" key="5">
    <source>
        <dbReference type="ARBA" id="ARBA00022840"/>
    </source>
</evidence>
<keyword evidence="5" id="KW-0067">ATP-binding</keyword>
<dbReference type="OrthoDB" id="9795789at2"/>
<evidence type="ECO:0000313" key="9">
    <source>
        <dbReference type="Proteomes" id="UP000306985"/>
    </source>
</evidence>
<dbReference type="RefSeq" id="WP_137451201.1">
    <property type="nucleotide sequence ID" value="NZ_SZZH01000006.1"/>
</dbReference>
<dbReference type="InterPro" id="IPR002139">
    <property type="entry name" value="Ribo/fructo_kinase"/>
</dbReference>
<dbReference type="EMBL" id="SZZH01000006">
    <property type="protein sequence ID" value="TKV56814.1"/>
    <property type="molecule type" value="Genomic_DNA"/>
</dbReference>
<dbReference type="InterPro" id="IPR002173">
    <property type="entry name" value="Carboh/pur_kinase_PfkB_CS"/>
</dbReference>
<evidence type="ECO:0000256" key="1">
    <source>
        <dbReference type="ARBA" id="ARBA00010688"/>
    </source>
</evidence>
<evidence type="ECO:0000313" key="8">
    <source>
        <dbReference type="EMBL" id="TKV56814.1"/>
    </source>
</evidence>
<reference evidence="8 9" key="1">
    <citation type="submission" date="2019-05" db="EMBL/GenBank/DDBJ databases">
        <title>Nakamurella sp. N5BH11, whole genome shotgun sequence.</title>
        <authorList>
            <person name="Tuo L."/>
        </authorList>
    </citation>
    <scope>NUCLEOTIDE SEQUENCE [LARGE SCALE GENOMIC DNA]</scope>
    <source>
        <strain evidence="8 9">N5BH11</strain>
    </source>
</reference>
<dbReference type="PANTHER" id="PTHR43085">
    <property type="entry name" value="HEXOKINASE FAMILY MEMBER"/>
    <property type="match status" value="1"/>
</dbReference>
<dbReference type="InterPro" id="IPR050306">
    <property type="entry name" value="PfkB_Carbo_kinase"/>
</dbReference>
<evidence type="ECO:0000256" key="6">
    <source>
        <dbReference type="RuleBase" id="RU003704"/>
    </source>
</evidence>